<sequence>EHNSCTFFQNYFIGVSMAFEVIESIPYSLVGRLSQINLLISLAVSRMPTR</sequence>
<keyword evidence="2" id="KW-1185">Reference proteome</keyword>
<dbReference type="Proteomes" id="UP000789920">
    <property type="component" value="Unassembled WGS sequence"/>
</dbReference>
<name>A0ACA9SCM6_9GLOM</name>
<accession>A0ACA9SCM6</accession>
<feature type="non-terminal residue" evidence="1">
    <location>
        <position position="1"/>
    </location>
</feature>
<dbReference type="EMBL" id="CAJVQC010104020">
    <property type="protein sequence ID" value="CAG8832540.1"/>
    <property type="molecule type" value="Genomic_DNA"/>
</dbReference>
<evidence type="ECO:0000313" key="2">
    <source>
        <dbReference type="Proteomes" id="UP000789920"/>
    </source>
</evidence>
<evidence type="ECO:0000313" key="1">
    <source>
        <dbReference type="EMBL" id="CAG8832540.1"/>
    </source>
</evidence>
<reference evidence="1" key="1">
    <citation type="submission" date="2021-06" db="EMBL/GenBank/DDBJ databases">
        <authorList>
            <person name="Kallberg Y."/>
            <person name="Tangrot J."/>
            <person name="Rosling A."/>
        </authorList>
    </citation>
    <scope>NUCLEOTIDE SEQUENCE</scope>
    <source>
        <strain evidence="1">MA461A</strain>
    </source>
</reference>
<gene>
    <name evidence="1" type="ORF">RPERSI_LOCUS28493</name>
</gene>
<comment type="caution">
    <text evidence="1">The sequence shown here is derived from an EMBL/GenBank/DDBJ whole genome shotgun (WGS) entry which is preliminary data.</text>
</comment>
<protein>
    <submittedName>
        <fullName evidence="1">33147_t:CDS:1</fullName>
    </submittedName>
</protein>
<proteinExistence type="predicted"/>
<organism evidence="1 2">
    <name type="scientific">Racocetra persica</name>
    <dbReference type="NCBI Taxonomy" id="160502"/>
    <lineage>
        <taxon>Eukaryota</taxon>
        <taxon>Fungi</taxon>
        <taxon>Fungi incertae sedis</taxon>
        <taxon>Mucoromycota</taxon>
        <taxon>Glomeromycotina</taxon>
        <taxon>Glomeromycetes</taxon>
        <taxon>Diversisporales</taxon>
        <taxon>Gigasporaceae</taxon>
        <taxon>Racocetra</taxon>
    </lineage>
</organism>